<accession>K3ZPP1</accession>
<dbReference type="HOGENOM" id="CLU_2350693_0_0_1"/>
<keyword evidence="3" id="KW-1185">Reference proteome</keyword>
<sequence>MPSGMRWRPKTAAAAASTAAATGAWSSGGPAPPRRRPTCSTPAARAPRWSRQRGSSPLPATSSPGRRGLGWSSAAPSCCTSSRPRRRPRRCDRYANP</sequence>
<feature type="region of interest" description="Disordered" evidence="1">
    <location>
        <begin position="1"/>
        <end position="97"/>
    </location>
</feature>
<dbReference type="AlphaFoldDB" id="K3ZPP1"/>
<reference evidence="3" key="1">
    <citation type="journal article" date="2012" name="Nat. Biotechnol.">
        <title>Reference genome sequence of the model plant Setaria.</title>
        <authorList>
            <person name="Bennetzen J.L."/>
            <person name="Schmutz J."/>
            <person name="Wang H."/>
            <person name="Percifield R."/>
            <person name="Hawkins J."/>
            <person name="Pontaroli A.C."/>
            <person name="Estep M."/>
            <person name="Feng L."/>
            <person name="Vaughn J.N."/>
            <person name="Grimwood J."/>
            <person name="Jenkins J."/>
            <person name="Barry K."/>
            <person name="Lindquist E."/>
            <person name="Hellsten U."/>
            <person name="Deshpande S."/>
            <person name="Wang X."/>
            <person name="Wu X."/>
            <person name="Mitros T."/>
            <person name="Triplett J."/>
            <person name="Yang X."/>
            <person name="Ye C.Y."/>
            <person name="Mauro-Herrera M."/>
            <person name="Wang L."/>
            <person name="Li P."/>
            <person name="Sharma M."/>
            <person name="Sharma R."/>
            <person name="Ronald P.C."/>
            <person name="Panaud O."/>
            <person name="Kellogg E.A."/>
            <person name="Brutnell T.P."/>
            <person name="Doust A.N."/>
            <person name="Tuskan G.A."/>
            <person name="Rokhsar D."/>
            <person name="Devos K.M."/>
        </authorList>
    </citation>
    <scope>NUCLEOTIDE SEQUENCE [LARGE SCALE GENOMIC DNA]</scope>
    <source>
        <strain evidence="3">cv. Yugu1</strain>
    </source>
</reference>
<evidence type="ECO:0000256" key="1">
    <source>
        <dbReference type="SAM" id="MobiDB-lite"/>
    </source>
</evidence>
<dbReference type="Gramene" id="KQK93948">
    <property type="protein sequence ID" value="KQK93948"/>
    <property type="gene ID" value="SETIT_028571mg"/>
</dbReference>
<feature type="compositionally biased region" description="Low complexity" evidence="1">
    <location>
        <begin position="11"/>
        <end position="29"/>
    </location>
</feature>
<reference evidence="2" key="2">
    <citation type="submission" date="2018-08" db="UniProtKB">
        <authorList>
            <consortium name="EnsemblPlants"/>
        </authorList>
    </citation>
    <scope>IDENTIFICATION</scope>
    <source>
        <strain evidence="2">Yugu1</strain>
    </source>
</reference>
<evidence type="ECO:0000313" key="3">
    <source>
        <dbReference type="Proteomes" id="UP000004995"/>
    </source>
</evidence>
<dbReference type="FunCoup" id="K3ZPP1">
    <property type="interactions" value="302"/>
</dbReference>
<feature type="compositionally biased region" description="Polar residues" evidence="1">
    <location>
        <begin position="52"/>
        <end position="64"/>
    </location>
</feature>
<proteinExistence type="predicted"/>
<dbReference type="EnsemblPlants" id="KQK93948">
    <property type="protein sequence ID" value="KQK93948"/>
    <property type="gene ID" value="SETIT_028571mg"/>
</dbReference>
<dbReference type="InParanoid" id="K3ZPP1"/>
<name>K3ZPP1_SETIT</name>
<dbReference type="Proteomes" id="UP000004995">
    <property type="component" value="Unassembled WGS sequence"/>
</dbReference>
<dbReference type="EMBL" id="AGNK02004721">
    <property type="status" value="NOT_ANNOTATED_CDS"/>
    <property type="molecule type" value="Genomic_DNA"/>
</dbReference>
<protein>
    <submittedName>
        <fullName evidence="2">Uncharacterized protein</fullName>
    </submittedName>
</protein>
<organism evidence="2 3">
    <name type="scientific">Setaria italica</name>
    <name type="common">Foxtail millet</name>
    <name type="synonym">Panicum italicum</name>
    <dbReference type="NCBI Taxonomy" id="4555"/>
    <lineage>
        <taxon>Eukaryota</taxon>
        <taxon>Viridiplantae</taxon>
        <taxon>Streptophyta</taxon>
        <taxon>Embryophyta</taxon>
        <taxon>Tracheophyta</taxon>
        <taxon>Spermatophyta</taxon>
        <taxon>Magnoliopsida</taxon>
        <taxon>Liliopsida</taxon>
        <taxon>Poales</taxon>
        <taxon>Poaceae</taxon>
        <taxon>PACMAD clade</taxon>
        <taxon>Panicoideae</taxon>
        <taxon>Panicodae</taxon>
        <taxon>Paniceae</taxon>
        <taxon>Cenchrinae</taxon>
        <taxon>Setaria</taxon>
    </lineage>
</organism>
<evidence type="ECO:0000313" key="2">
    <source>
        <dbReference type="EnsemblPlants" id="KQK93948"/>
    </source>
</evidence>